<evidence type="ECO:0000313" key="1">
    <source>
        <dbReference type="EMBL" id="CAG9330554.1"/>
    </source>
</evidence>
<keyword evidence="2" id="KW-1185">Reference proteome</keyword>
<proteinExistence type="predicted"/>
<protein>
    <recommendedName>
        <fullName evidence="3">Dickkopf N-terminal cysteine-rich domain-containing protein</fullName>
    </recommendedName>
</protein>
<accession>A0AAU9JXS3</accession>
<comment type="caution">
    <text evidence="1">The sequence shown here is derived from an EMBL/GenBank/DDBJ whole genome shotgun (WGS) entry which is preliminary data.</text>
</comment>
<name>A0AAU9JXS3_9CILI</name>
<dbReference type="Proteomes" id="UP001162131">
    <property type="component" value="Unassembled WGS sequence"/>
</dbReference>
<evidence type="ECO:0008006" key="3">
    <source>
        <dbReference type="Google" id="ProtNLM"/>
    </source>
</evidence>
<organism evidence="1 2">
    <name type="scientific">Blepharisma stoltei</name>
    <dbReference type="NCBI Taxonomy" id="1481888"/>
    <lineage>
        <taxon>Eukaryota</taxon>
        <taxon>Sar</taxon>
        <taxon>Alveolata</taxon>
        <taxon>Ciliophora</taxon>
        <taxon>Postciliodesmatophora</taxon>
        <taxon>Heterotrichea</taxon>
        <taxon>Heterotrichida</taxon>
        <taxon>Blepharismidae</taxon>
        <taxon>Blepharisma</taxon>
    </lineage>
</organism>
<dbReference type="AlphaFoldDB" id="A0AAU9JXS3"/>
<evidence type="ECO:0000313" key="2">
    <source>
        <dbReference type="Proteomes" id="UP001162131"/>
    </source>
</evidence>
<sequence>MWWIFLISSAFALQCPEFMCTSAEVPLGPGQCVYYNNSQYSLSPCEDQRISYCDSQTHPENVSCTIPPQAPTINIAYPGEPCVFDLNCVQSICLKGICKGLPINSACTQDAQCDVGLFCFSSKCAPQIAIGQPGCTKDSQCVNNAGCNVDTGTCVAYLSFPPGTILSSCTNNYNPLCSSQACATVQGKSYCQAQVKSLSSLPAYCTDSSNCPAYFDIAIGAQVNTQCVCGLNGFGDSFCSLAPGDEPFANSTLWLSKWYASQSIKMCHTSMRTGNLCMKTYWDYNSYIAFQYYATYSQNYPLYQFNDQCVRNIYTSAFWELEEEYMNSIQPADNDDNSAVIAAIGGFLSLIAF</sequence>
<dbReference type="EMBL" id="CAJZBQ010000051">
    <property type="protein sequence ID" value="CAG9330554.1"/>
    <property type="molecule type" value="Genomic_DNA"/>
</dbReference>
<reference evidence="1" key="1">
    <citation type="submission" date="2021-09" db="EMBL/GenBank/DDBJ databases">
        <authorList>
            <consortium name="AG Swart"/>
            <person name="Singh M."/>
            <person name="Singh A."/>
            <person name="Seah K."/>
            <person name="Emmerich C."/>
        </authorList>
    </citation>
    <scope>NUCLEOTIDE SEQUENCE</scope>
    <source>
        <strain evidence="1">ATCC30299</strain>
    </source>
</reference>
<gene>
    <name evidence="1" type="ORF">BSTOLATCC_MIC51136</name>
</gene>